<reference evidence="14" key="1">
    <citation type="submission" date="2025-08" db="UniProtKB">
        <authorList>
            <consortium name="RefSeq"/>
        </authorList>
    </citation>
    <scope>IDENTIFICATION</scope>
    <source>
        <tissue evidence="14">Stem</tissue>
    </source>
</reference>
<dbReference type="Pfam" id="PF05699">
    <property type="entry name" value="Dimer_Tnp_hAT"/>
    <property type="match status" value="1"/>
</dbReference>
<dbReference type="PANTHER" id="PTHR46481:SF7">
    <property type="entry name" value="ZINC FINGER BED DOMAIN-CONTAINING PROTEIN RICESLEEPER 2-LIKE"/>
    <property type="match status" value="1"/>
</dbReference>
<dbReference type="InterPro" id="IPR003656">
    <property type="entry name" value="Znf_BED"/>
</dbReference>
<dbReference type="PANTHER" id="PTHR46481">
    <property type="entry name" value="ZINC FINGER BED DOMAIN-CONTAINING PROTEIN 4"/>
    <property type="match status" value="1"/>
</dbReference>
<keyword evidence="13" id="KW-1185">Reference proteome</keyword>
<accession>A0ABM3L924</accession>
<dbReference type="PROSITE" id="PS50808">
    <property type="entry name" value="ZF_BED"/>
    <property type="match status" value="1"/>
</dbReference>
<dbReference type="SUPFAM" id="SSF57667">
    <property type="entry name" value="beta-beta-alpha zinc fingers"/>
    <property type="match status" value="1"/>
</dbReference>
<keyword evidence="4 10" id="KW-0863">Zinc-finger</keyword>
<dbReference type="Proteomes" id="UP001652600">
    <property type="component" value="Chromosome 10"/>
</dbReference>
<dbReference type="SMART" id="SM00614">
    <property type="entry name" value="ZnF_BED"/>
    <property type="match status" value="1"/>
</dbReference>
<gene>
    <name evidence="14" type="primary">LOC127151159</name>
</gene>
<feature type="compositionally biased region" description="Polar residues" evidence="11">
    <location>
        <begin position="777"/>
        <end position="788"/>
    </location>
</feature>
<feature type="domain" description="BED-type" evidence="12">
    <location>
        <begin position="26"/>
        <end position="83"/>
    </location>
</feature>
<dbReference type="SUPFAM" id="SSF53098">
    <property type="entry name" value="Ribonuclease H-like"/>
    <property type="match status" value="1"/>
</dbReference>
<keyword evidence="5" id="KW-0862">Zinc</keyword>
<name>A0ABM3L924_CUCME</name>
<evidence type="ECO:0000256" key="9">
    <source>
        <dbReference type="ARBA" id="ARBA00023242"/>
    </source>
</evidence>
<dbReference type="GeneID" id="127151159"/>
<dbReference type="InterPro" id="IPR012337">
    <property type="entry name" value="RNaseH-like_sf"/>
</dbReference>
<dbReference type="InterPro" id="IPR025525">
    <property type="entry name" value="hAT-like_transposase_RNase-H"/>
</dbReference>
<protein>
    <submittedName>
        <fullName evidence="14">Zinc finger BED domain-containing protein RICESLEEPER 2-like</fullName>
    </submittedName>
</protein>
<evidence type="ECO:0000259" key="12">
    <source>
        <dbReference type="PROSITE" id="PS50808"/>
    </source>
</evidence>
<evidence type="ECO:0000256" key="3">
    <source>
        <dbReference type="ARBA" id="ARBA00022723"/>
    </source>
</evidence>
<comment type="subcellular location">
    <subcellularLocation>
        <location evidence="1">Nucleus</location>
    </subcellularLocation>
</comment>
<dbReference type="Pfam" id="PF14372">
    <property type="entry name" value="hAT-like_RNase-H"/>
    <property type="match status" value="1"/>
</dbReference>
<evidence type="ECO:0000256" key="10">
    <source>
        <dbReference type="PROSITE-ProRule" id="PRU00027"/>
    </source>
</evidence>
<feature type="compositionally biased region" description="Polar residues" evidence="11">
    <location>
        <begin position="1"/>
        <end position="16"/>
    </location>
</feature>
<evidence type="ECO:0000313" key="13">
    <source>
        <dbReference type="Proteomes" id="UP001652600"/>
    </source>
</evidence>
<evidence type="ECO:0000256" key="6">
    <source>
        <dbReference type="ARBA" id="ARBA00023015"/>
    </source>
</evidence>
<evidence type="ECO:0000256" key="5">
    <source>
        <dbReference type="ARBA" id="ARBA00022833"/>
    </source>
</evidence>
<dbReference type="InterPro" id="IPR052035">
    <property type="entry name" value="ZnF_BED_domain_contain"/>
</dbReference>
<dbReference type="InterPro" id="IPR008906">
    <property type="entry name" value="HATC_C_dom"/>
</dbReference>
<dbReference type="Pfam" id="PF02892">
    <property type="entry name" value="zf-BED"/>
    <property type="match status" value="1"/>
</dbReference>
<evidence type="ECO:0000256" key="1">
    <source>
        <dbReference type="ARBA" id="ARBA00004123"/>
    </source>
</evidence>
<sequence length="788" mass="89193">MTSFSVDETSNQSCSSPVLGKRKPVKPPSSVWEHFIKVEGCDPKYPRAACKHCGASYACDSKRNGTTNLKRHLEKCKMYVNPLEDNVEGEGDSESNLMTASFTQENCRKMLARMVILDELPFKFVESEGFHQFCRALNPKFVIPSRVTVAKDCFQMYMKEKKKLKNALTRSGQRVCLTTDTWTSVQNINYMVITTHFIDDDWNLHKRILNFCQVANHKGDTIGRAIEKCLEGWGIDRLFTVTVDNASSNDVAIAYLVKKFKGRNGLVLDGEFIHIRCCAHILNLIVSDALKDLHVSIIRIRNAVKYVRSSPARLQIFKDFAKEDKMSTKNCLTMDVPTRWNSTFTMLDGAIKCQKTFERLEEHDPSYLPKDDIPTTEDWDNAKVFVKFLKTFSEVTMKFSASMSVTSNIFFHELCLIQEIIREYSSYENALLSQMTLSMQTKFNKYWGITTSEKTNLLLYVSVVLDPRYKLAYVNYCFNEFLEEDCAKIWTNKVEEAFRRLCDDYYMRMSKEKYSQTQSCTPIEGFGFQSQSEIPSISSSGSYKARATVHDRFKQSNKTCLDDAKTEVTRYLDEARIDCMGDEYLDLLTWWKVNASRFKIISQVARDIYSIPISTVPSESAFSTGGRVLDSFRSSLTPQTAEALICAQNWIQSKPLDDMNEEIDGAEEIDEGKEMEAAFENLNNDSMGLVKGQGSAHIVGAHTDSPCVKLKPVSKVTKGGSHNENFDASNSLGQGELNKAVTKNDAQNDGEKTDPKSSPNSSKHHTLLLQLVEKAIQRSSSAGSSDDH</sequence>
<dbReference type="RefSeq" id="XP_050946535.1">
    <property type="nucleotide sequence ID" value="XM_051090578.1"/>
</dbReference>
<feature type="compositionally biased region" description="Polar residues" evidence="11">
    <location>
        <begin position="720"/>
        <end position="733"/>
    </location>
</feature>
<organism evidence="13 14">
    <name type="scientific">Cucumis melo</name>
    <name type="common">Muskmelon</name>
    <dbReference type="NCBI Taxonomy" id="3656"/>
    <lineage>
        <taxon>Eukaryota</taxon>
        <taxon>Viridiplantae</taxon>
        <taxon>Streptophyta</taxon>
        <taxon>Embryophyta</taxon>
        <taxon>Tracheophyta</taxon>
        <taxon>Spermatophyta</taxon>
        <taxon>Magnoliopsida</taxon>
        <taxon>eudicotyledons</taxon>
        <taxon>Gunneridae</taxon>
        <taxon>Pentapetalae</taxon>
        <taxon>rosids</taxon>
        <taxon>fabids</taxon>
        <taxon>Cucurbitales</taxon>
        <taxon>Cucurbitaceae</taxon>
        <taxon>Benincaseae</taxon>
        <taxon>Cucumis</taxon>
    </lineage>
</organism>
<evidence type="ECO:0000256" key="11">
    <source>
        <dbReference type="SAM" id="MobiDB-lite"/>
    </source>
</evidence>
<keyword evidence="8" id="KW-0804">Transcription</keyword>
<evidence type="ECO:0000256" key="8">
    <source>
        <dbReference type="ARBA" id="ARBA00023163"/>
    </source>
</evidence>
<comment type="subunit">
    <text evidence="2">Homodimer.</text>
</comment>
<dbReference type="SUPFAM" id="SSF140996">
    <property type="entry name" value="Hermes dimerisation domain"/>
    <property type="match status" value="1"/>
</dbReference>
<evidence type="ECO:0000313" key="14">
    <source>
        <dbReference type="RefSeq" id="XP_050946535.1"/>
    </source>
</evidence>
<evidence type="ECO:0000256" key="7">
    <source>
        <dbReference type="ARBA" id="ARBA00023125"/>
    </source>
</evidence>
<proteinExistence type="predicted"/>
<evidence type="ECO:0000256" key="4">
    <source>
        <dbReference type="ARBA" id="ARBA00022771"/>
    </source>
</evidence>
<keyword evidence="9" id="KW-0539">Nucleus</keyword>
<keyword evidence="7" id="KW-0238">DNA-binding</keyword>
<keyword evidence="6" id="KW-0805">Transcription regulation</keyword>
<dbReference type="InterPro" id="IPR036236">
    <property type="entry name" value="Znf_C2H2_sf"/>
</dbReference>
<evidence type="ECO:0000256" key="2">
    <source>
        <dbReference type="ARBA" id="ARBA00011738"/>
    </source>
</evidence>
<keyword evidence="3" id="KW-0479">Metal-binding</keyword>
<feature type="region of interest" description="Disordered" evidence="11">
    <location>
        <begin position="1"/>
        <end position="28"/>
    </location>
</feature>
<feature type="region of interest" description="Disordered" evidence="11">
    <location>
        <begin position="713"/>
        <end position="788"/>
    </location>
</feature>